<name>A0A4U1GLL7_9SPHI</name>
<feature type="transmembrane region" description="Helical" evidence="1">
    <location>
        <begin position="37"/>
        <end position="58"/>
    </location>
</feature>
<dbReference type="EMBL" id="SWDX01000003">
    <property type="protein sequence ID" value="TKC62492.1"/>
    <property type="molecule type" value="Genomic_DNA"/>
</dbReference>
<reference evidence="2 3" key="1">
    <citation type="submission" date="2019-04" db="EMBL/GenBank/DDBJ databases">
        <title>Pedobacter sp. RP-1-16 sp. nov., isolated from Arctic soil.</title>
        <authorList>
            <person name="Dahal R.H."/>
            <person name="Kim D.-U."/>
        </authorList>
    </citation>
    <scope>NUCLEOTIDE SEQUENCE [LARGE SCALE GENOMIC DNA]</scope>
    <source>
        <strain evidence="2 3">RP-1-16</strain>
    </source>
</reference>
<evidence type="ECO:0000256" key="1">
    <source>
        <dbReference type="SAM" id="Phobius"/>
    </source>
</evidence>
<comment type="caution">
    <text evidence="2">The sequence shown here is derived from an EMBL/GenBank/DDBJ whole genome shotgun (WGS) entry which is preliminary data.</text>
</comment>
<organism evidence="2 3">
    <name type="scientific">Pedobacter hiemivivus</name>
    <dbReference type="NCBI Taxonomy" id="2530454"/>
    <lineage>
        <taxon>Bacteria</taxon>
        <taxon>Pseudomonadati</taxon>
        <taxon>Bacteroidota</taxon>
        <taxon>Sphingobacteriia</taxon>
        <taxon>Sphingobacteriales</taxon>
        <taxon>Sphingobacteriaceae</taxon>
        <taxon>Pedobacter</taxon>
    </lineage>
</organism>
<feature type="transmembrane region" description="Helical" evidence="1">
    <location>
        <begin position="12"/>
        <end position="31"/>
    </location>
</feature>
<evidence type="ECO:0000313" key="2">
    <source>
        <dbReference type="EMBL" id="TKC62492.1"/>
    </source>
</evidence>
<evidence type="ECO:0008006" key="4">
    <source>
        <dbReference type="Google" id="ProtNLM"/>
    </source>
</evidence>
<dbReference type="AlphaFoldDB" id="A0A4U1GLL7"/>
<gene>
    <name evidence="2" type="ORF">FBD94_09765</name>
</gene>
<proteinExistence type="predicted"/>
<protein>
    <recommendedName>
        <fullName evidence="4">PH domain-containing protein</fullName>
    </recommendedName>
</protein>
<keyword evidence="1" id="KW-1133">Transmembrane helix</keyword>
<accession>A0A4U1GLL7</accession>
<evidence type="ECO:0000313" key="3">
    <source>
        <dbReference type="Proteomes" id="UP000309594"/>
    </source>
</evidence>
<dbReference type="RefSeq" id="WP_136880073.1">
    <property type="nucleotide sequence ID" value="NZ_SWDX01000003.1"/>
</dbReference>
<dbReference type="Proteomes" id="UP000309594">
    <property type="component" value="Unassembled WGS sequence"/>
</dbReference>
<keyword evidence="1" id="KW-0472">Membrane</keyword>
<sequence length="155" mass="17986">MEPLIIRKATLNLYLLLVLSVLSVLFFIYIFNEDFTIVAVGIIAVVSLFPAWLFIYALRELIKKSPHLTFTENELIIKNRDFYNWENIEGFAFSIEEVGRDNAGSIYKNYITLSLKNGTSAKIPVSHLDRKADEILYLLNEYKRKSDYAKRPSKQ</sequence>
<keyword evidence="1" id="KW-0812">Transmembrane</keyword>